<reference evidence="2" key="1">
    <citation type="submission" date="2020-02" db="EMBL/GenBank/DDBJ databases">
        <authorList>
            <person name="Meier V. D."/>
        </authorList>
    </citation>
    <scope>NUCLEOTIDE SEQUENCE</scope>
    <source>
        <strain evidence="2">AVDCRST_MAG02</strain>
    </source>
</reference>
<proteinExistence type="predicted"/>
<gene>
    <name evidence="2" type="ORF">AVDCRST_MAG02-315</name>
</gene>
<protein>
    <submittedName>
        <fullName evidence="2">Uncharacterized protein</fullName>
    </submittedName>
</protein>
<feature type="compositionally biased region" description="Low complexity" evidence="1">
    <location>
        <begin position="27"/>
        <end position="47"/>
    </location>
</feature>
<sequence>MGEGIYDDVPPENTYRHHWETTKKATRIAATSRSHSSTTSTTKGTAS</sequence>
<evidence type="ECO:0000313" key="2">
    <source>
        <dbReference type="EMBL" id="CAA9446629.1"/>
    </source>
</evidence>
<organism evidence="2">
    <name type="scientific">uncultured Rubrobacteraceae bacterium</name>
    <dbReference type="NCBI Taxonomy" id="349277"/>
    <lineage>
        <taxon>Bacteria</taxon>
        <taxon>Bacillati</taxon>
        <taxon>Actinomycetota</taxon>
        <taxon>Rubrobacteria</taxon>
        <taxon>Rubrobacterales</taxon>
        <taxon>Rubrobacteraceae</taxon>
        <taxon>environmental samples</taxon>
    </lineage>
</organism>
<dbReference type="AlphaFoldDB" id="A0A6J4QJJ7"/>
<feature type="region of interest" description="Disordered" evidence="1">
    <location>
        <begin position="23"/>
        <end position="47"/>
    </location>
</feature>
<evidence type="ECO:0000256" key="1">
    <source>
        <dbReference type="SAM" id="MobiDB-lite"/>
    </source>
</evidence>
<accession>A0A6J4QJJ7</accession>
<name>A0A6J4QJJ7_9ACTN</name>
<dbReference type="EMBL" id="CADCVH010000011">
    <property type="protein sequence ID" value="CAA9446629.1"/>
    <property type="molecule type" value="Genomic_DNA"/>
</dbReference>